<feature type="domain" description="Leucine-binding protein" evidence="6">
    <location>
        <begin position="56"/>
        <end position="373"/>
    </location>
</feature>
<comment type="similarity">
    <text evidence="1">Belongs to the leucine-binding protein family.</text>
</comment>
<dbReference type="PANTHER" id="PTHR30483">
    <property type="entry name" value="LEUCINE-SPECIFIC-BINDING PROTEIN"/>
    <property type="match status" value="1"/>
</dbReference>
<dbReference type="EMBL" id="JBCITM010000015">
    <property type="protein sequence ID" value="MEN1761421.1"/>
    <property type="molecule type" value="Genomic_DNA"/>
</dbReference>
<organism evidence="7 8">
    <name type="scientific">Anoxynatronum sibiricum</name>
    <dbReference type="NCBI Taxonomy" id="210623"/>
    <lineage>
        <taxon>Bacteria</taxon>
        <taxon>Bacillati</taxon>
        <taxon>Bacillota</taxon>
        <taxon>Clostridia</taxon>
        <taxon>Eubacteriales</taxon>
        <taxon>Clostridiaceae</taxon>
        <taxon>Anoxynatronum</taxon>
    </lineage>
</organism>
<dbReference type="InterPro" id="IPR028081">
    <property type="entry name" value="Leu-bd"/>
</dbReference>
<evidence type="ECO:0000256" key="2">
    <source>
        <dbReference type="ARBA" id="ARBA00022448"/>
    </source>
</evidence>
<comment type="caution">
    <text evidence="7">The sequence shown here is derived from an EMBL/GenBank/DDBJ whole genome shotgun (WGS) entry which is preliminary data.</text>
</comment>
<keyword evidence="3 5" id="KW-0732">Signal</keyword>
<dbReference type="Gene3D" id="3.40.50.2300">
    <property type="match status" value="2"/>
</dbReference>
<accession>A0ABU9VW75</accession>
<evidence type="ECO:0000259" key="6">
    <source>
        <dbReference type="Pfam" id="PF13458"/>
    </source>
</evidence>
<proteinExistence type="inferred from homology"/>
<sequence length="387" mass="42499">MNKRLIRLCAGVGLLAVLASGCQSADTLEGQRRTWERNPEQPVTFAVAGRIPFLTTNTDFMDGALLALEEINAAGGVAGRTLELAPYDDEASVMKGTIIAQELSNNRSLSAVIGHTSTHVTIPVSTIYEDAGMLMISPIVSNSRLTQRGYGNIFQNIPGDDDIGREMAMYAHKQGLERIVIYYADNEYGRGLANAFEAAADDLNLQVVDRATRFHEDTHFRRALQKWQAMDYEAVFVADSMLTGKEFLFRLQEAGESPAILADAGMDVDFIHTFGEYGEGAVLASLANMETGGARMNQFLETFQQVHGKAPDEWAVQGYETIHILAEAVNRAQSPAPADVAEALRMITWEGLTGNIHFDSTGRVAGKHIYQKRVVNGRFVYELLDSE</sequence>
<evidence type="ECO:0000313" key="7">
    <source>
        <dbReference type="EMBL" id="MEN1761421.1"/>
    </source>
</evidence>
<dbReference type="SUPFAM" id="SSF53822">
    <property type="entry name" value="Periplasmic binding protein-like I"/>
    <property type="match status" value="1"/>
</dbReference>
<keyword evidence="2" id="KW-0813">Transport</keyword>
<keyword evidence="8" id="KW-1185">Reference proteome</keyword>
<evidence type="ECO:0000256" key="4">
    <source>
        <dbReference type="ARBA" id="ARBA00022970"/>
    </source>
</evidence>
<dbReference type="Proteomes" id="UP001407405">
    <property type="component" value="Unassembled WGS sequence"/>
</dbReference>
<evidence type="ECO:0000313" key="8">
    <source>
        <dbReference type="Proteomes" id="UP001407405"/>
    </source>
</evidence>
<dbReference type="InterPro" id="IPR000709">
    <property type="entry name" value="Leu_Ile_Val-bd"/>
</dbReference>
<name>A0ABU9VW75_9CLOT</name>
<feature type="chain" id="PRO_5047378402" evidence="5">
    <location>
        <begin position="26"/>
        <end position="387"/>
    </location>
</feature>
<protein>
    <submittedName>
        <fullName evidence="7">ABC transporter substrate-binding protein</fullName>
    </submittedName>
</protein>
<gene>
    <name evidence="7" type="ORF">AAIG11_13090</name>
</gene>
<dbReference type="Pfam" id="PF13458">
    <property type="entry name" value="Peripla_BP_6"/>
    <property type="match status" value="1"/>
</dbReference>
<dbReference type="CDD" id="cd06344">
    <property type="entry name" value="PBP1_ABC_HAAT-like"/>
    <property type="match status" value="1"/>
</dbReference>
<dbReference type="InterPro" id="IPR028082">
    <property type="entry name" value="Peripla_BP_I"/>
</dbReference>
<reference evidence="7 8" key="1">
    <citation type="submission" date="2024-04" db="EMBL/GenBank/DDBJ databases">
        <title>Genome sequencing and metabolic network reconstruction of aminoacids and betaine degradation by Anoxynatronum sibiricum.</title>
        <authorList>
            <person name="Detkova E.N."/>
            <person name="Boltjanskaja Y.V."/>
            <person name="Mardanov A.V."/>
            <person name="Kevbrin V."/>
        </authorList>
    </citation>
    <scope>NUCLEOTIDE SEQUENCE [LARGE SCALE GENOMIC DNA]</scope>
    <source>
        <strain evidence="7 8">Z-7981</strain>
    </source>
</reference>
<dbReference type="PRINTS" id="PR00337">
    <property type="entry name" value="LEUILEVALBP"/>
</dbReference>
<feature type="signal peptide" evidence="5">
    <location>
        <begin position="1"/>
        <end position="25"/>
    </location>
</feature>
<evidence type="ECO:0000256" key="3">
    <source>
        <dbReference type="ARBA" id="ARBA00022729"/>
    </source>
</evidence>
<dbReference type="InterPro" id="IPR051010">
    <property type="entry name" value="BCAA_transport"/>
</dbReference>
<dbReference type="RefSeq" id="WP_343186709.1">
    <property type="nucleotide sequence ID" value="NZ_JBCITM010000015.1"/>
</dbReference>
<dbReference type="PANTHER" id="PTHR30483:SF6">
    <property type="entry name" value="PERIPLASMIC BINDING PROTEIN OF ABC TRANSPORTER FOR NATURAL AMINO ACIDS"/>
    <property type="match status" value="1"/>
</dbReference>
<evidence type="ECO:0000256" key="1">
    <source>
        <dbReference type="ARBA" id="ARBA00010062"/>
    </source>
</evidence>
<dbReference type="PROSITE" id="PS51257">
    <property type="entry name" value="PROKAR_LIPOPROTEIN"/>
    <property type="match status" value="1"/>
</dbReference>
<evidence type="ECO:0000256" key="5">
    <source>
        <dbReference type="SAM" id="SignalP"/>
    </source>
</evidence>
<keyword evidence="4" id="KW-0029">Amino-acid transport</keyword>